<keyword evidence="9 10" id="KW-0472">Membrane</keyword>
<proteinExistence type="inferred from homology"/>
<dbReference type="Pfam" id="PF03748">
    <property type="entry name" value="FliL"/>
    <property type="match status" value="1"/>
</dbReference>
<accession>A0A8I1MC97</accession>
<keyword evidence="6 10" id="KW-0812">Transmembrane</keyword>
<evidence type="ECO:0000256" key="7">
    <source>
        <dbReference type="ARBA" id="ARBA00022779"/>
    </source>
</evidence>
<dbReference type="GeneID" id="93683383"/>
<evidence type="ECO:0000256" key="10">
    <source>
        <dbReference type="RuleBase" id="RU364125"/>
    </source>
</evidence>
<keyword evidence="11" id="KW-0969">Cilium</keyword>
<dbReference type="Proteomes" id="UP000664578">
    <property type="component" value="Unassembled WGS sequence"/>
</dbReference>
<keyword evidence="11" id="KW-0966">Cell projection</keyword>
<comment type="function">
    <text evidence="1 10">Controls the rotational direction of flagella during chemotaxis.</text>
</comment>
<keyword evidence="7 10" id="KW-0283">Flagellar rotation</keyword>
<comment type="caution">
    <text evidence="11">The sequence shown here is derived from an EMBL/GenBank/DDBJ whole genome shotgun (WGS) entry which is preliminary data.</text>
</comment>
<organism evidence="11 12">
    <name type="scientific">Priestia flexa</name>
    <dbReference type="NCBI Taxonomy" id="86664"/>
    <lineage>
        <taxon>Bacteria</taxon>
        <taxon>Bacillati</taxon>
        <taxon>Bacillota</taxon>
        <taxon>Bacilli</taxon>
        <taxon>Bacillales</taxon>
        <taxon>Bacillaceae</taxon>
        <taxon>Priestia</taxon>
    </lineage>
</organism>
<name>A0A8I1MC97_9BACI</name>
<dbReference type="NCBIfam" id="NF005826">
    <property type="entry name" value="PRK07718.1"/>
    <property type="match status" value="1"/>
</dbReference>
<evidence type="ECO:0000256" key="1">
    <source>
        <dbReference type="ARBA" id="ARBA00002254"/>
    </source>
</evidence>
<evidence type="ECO:0000313" key="11">
    <source>
        <dbReference type="EMBL" id="MBN8250078.1"/>
    </source>
</evidence>
<gene>
    <name evidence="11" type="primary">fliL</name>
    <name evidence="11" type="ORF">JF537_00635</name>
</gene>
<dbReference type="GO" id="GO:0005886">
    <property type="term" value="C:plasma membrane"/>
    <property type="evidence" value="ECO:0007669"/>
    <property type="project" value="UniProtKB-SubCell"/>
</dbReference>
<dbReference type="PANTHER" id="PTHR35091:SF2">
    <property type="entry name" value="FLAGELLAR PROTEIN FLIL"/>
    <property type="match status" value="1"/>
</dbReference>
<dbReference type="GO" id="GO:0006935">
    <property type="term" value="P:chemotaxis"/>
    <property type="evidence" value="ECO:0007669"/>
    <property type="project" value="UniProtKB-KW"/>
</dbReference>
<keyword evidence="11" id="KW-0282">Flagellum</keyword>
<keyword evidence="5 10" id="KW-0145">Chemotaxis</keyword>
<reference evidence="11" key="1">
    <citation type="submission" date="2020-12" db="EMBL/GenBank/DDBJ databases">
        <title>PHA producing bacteria isolated from mangrove.</title>
        <authorList>
            <person name="Zheng W."/>
            <person name="Yu S."/>
            <person name="Huang Y."/>
        </authorList>
    </citation>
    <scope>NUCLEOTIDE SEQUENCE</scope>
    <source>
        <strain evidence="11">GN22-4</strain>
    </source>
</reference>
<evidence type="ECO:0000256" key="8">
    <source>
        <dbReference type="ARBA" id="ARBA00022989"/>
    </source>
</evidence>
<dbReference type="GO" id="GO:0071978">
    <property type="term" value="P:bacterial-type flagellum-dependent swarming motility"/>
    <property type="evidence" value="ECO:0007669"/>
    <property type="project" value="TreeGrafter"/>
</dbReference>
<dbReference type="AlphaFoldDB" id="A0A8I1MC97"/>
<sequence length="143" mass="15790">MFKNKLVGTMIIILLSLTLIGSVGVIITLKLASEPAAEAAPSIDEVIDSSVDIADIKTNLKSNNYISLSFKIQMDSKKAAEELQKREFQVKDIIIKELSEMTAEDFEGKKGLEALEERISKQIDSSMETGHVVKIYTTSKVLQ</sequence>
<evidence type="ECO:0000256" key="9">
    <source>
        <dbReference type="ARBA" id="ARBA00023136"/>
    </source>
</evidence>
<dbReference type="InterPro" id="IPR005503">
    <property type="entry name" value="FliL"/>
</dbReference>
<keyword evidence="4 10" id="KW-1003">Cell membrane</keyword>
<dbReference type="PANTHER" id="PTHR35091">
    <property type="entry name" value="FLAGELLAR PROTEIN FLIL"/>
    <property type="match status" value="1"/>
</dbReference>
<evidence type="ECO:0000256" key="5">
    <source>
        <dbReference type="ARBA" id="ARBA00022500"/>
    </source>
</evidence>
<dbReference type="RefSeq" id="WP_119542573.1">
    <property type="nucleotide sequence ID" value="NZ_CM125968.1"/>
</dbReference>
<comment type="subcellular location">
    <subcellularLocation>
        <location evidence="2">Cell membrane</location>
        <topology evidence="2">Single-pass membrane protein</topology>
    </subcellularLocation>
</comment>
<feature type="transmembrane region" description="Helical" evidence="10">
    <location>
        <begin position="6"/>
        <end position="29"/>
    </location>
</feature>
<evidence type="ECO:0000256" key="2">
    <source>
        <dbReference type="ARBA" id="ARBA00004162"/>
    </source>
</evidence>
<evidence type="ECO:0000313" key="12">
    <source>
        <dbReference type="Proteomes" id="UP000664578"/>
    </source>
</evidence>
<evidence type="ECO:0000256" key="3">
    <source>
        <dbReference type="ARBA" id="ARBA00008281"/>
    </source>
</evidence>
<dbReference type="EMBL" id="JAEMWV010000001">
    <property type="protein sequence ID" value="MBN8250078.1"/>
    <property type="molecule type" value="Genomic_DNA"/>
</dbReference>
<keyword evidence="8 10" id="KW-1133">Transmembrane helix</keyword>
<comment type="similarity">
    <text evidence="3 10">Belongs to the FliL family.</text>
</comment>
<evidence type="ECO:0000256" key="6">
    <source>
        <dbReference type="ARBA" id="ARBA00022692"/>
    </source>
</evidence>
<evidence type="ECO:0000256" key="4">
    <source>
        <dbReference type="ARBA" id="ARBA00022475"/>
    </source>
</evidence>
<protein>
    <recommendedName>
        <fullName evidence="10">Flagellar protein FliL</fullName>
    </recommendedName>
</protein>
<dbReference type="GO" id="GO:0009425">
    <property type="term" value="C:bacterial-type flagellum basal body"/>
    <property type="evidence" value="ECO:0007669"/>
    <property type="project" value="InterPro"/>
</dbReference>